<keyword evidence="2" id="KW-1185">Reference proteome</keyword>
<dbReference type="Proteomes" id="UP001203423">
    <property type="component" value="Unassembled WGS sequence"/>
</dbReference>
<dbReference type="RefSeq" id="WP_248942970.1">
    <property type="nucleotide sequence ID" value="NZ_JAKIKS010000170.1"/>
</dbReference>
<evidence type="ECO:0000313" key="2">
    <source>
        <dbReference type="Proteomes" id="UP001203423"/>
    </source>
</evidence>
<evidence type="ECO:0008006" key="3">
    <source>
        <dbReference type="Google" id="ProtNLM"/>
    </source>
</evidence>
<dbReference type="Gene3D" id="3.40.50.1000">
    <property type="entry name" value="HAD superfamily/HAD-like"/>
    <property type="match status" value="1"/>
</dbReference>
<evidence type="ECO:0000313" key="1">
    <source>
        <dbReference type="EMBL" id="MCL1127529.1"/>
    </source>
</evidence>
<reference evidence="1 2" key="1">
    <citation type="submission" date="2022-01" db="EMBL/GenBank/DDBJ databases">
        <title>Whole genome-based taxonomy of the Shewanellaceae.</title>
        <authorList>
            <person name="Martin-Rodriguez A.J."/>
        </authorList>
    </citation>
    <scope>NUCLEOTIDE SEQUENCE [LARGE SCALE GENOMIC DNA]</scope>
    <source>
        <strain evidence="1 2">DSM 17177</strain>
    </source>
</reference>
<dbReference type="PANTHER" id="PTHR43611">
    <property type="entry name" value="ALPHA-D-GLUCOSE 1-PHOSPHATE PHOSPHATASE"/>
    <property type="match status" value="1"/>
</dbReference>
<comment type="caution">
    <text evidence="1">The sequence shown here is derived from an EMBL/GenBank/DDBJ whole genome shotgun (WGS) entry which is preliminary data.</text>
</comment>
<protein>
    <recommendedName>
        <fullName evidence="3">HAD family hydrolase</fullName>
    </recommendedName>
</protein>
<dbReference type="SUPFAM" id="SSF56784">
    <property type="entry name" value="HAD-like"/>
    <property type="match status" value="1"/>
</dbReference>
<dbReference type="InterPro" id="IPR023214">
    <property type="entry name" value="HAD_sf"/>
</dbReference>
<sequence>MKHTQVLLFGMIDLLERVRTSGYRVYALTDNVIEIVDYLQSTYQLWDLFDGVIVAVEVGCLKPHADIFNHLLT</sequence>
<dbReference type="InterPro" id="IPR036412">
    <property type="entry name" value="HAD-like_sf"/>
</dbReference>
<gene>
    <name evidence="1" type="ORF">L2764_24410</name>
</gene>
<organism evidence="1 2">
    <name type="scientific">Shewanella surugensis</name>
    <dbReference type="NCBI Taxonomy" id="212020"/>
    <lineage>
        <taxon>Bacteria</taxon>
        <taxon>Pseudomonadati</taxon>
        <taxon>Pseudomonadota</taxon>
        <taxon>Gammaproteobacteria</taxon>
        <taxon>Alteromonadales</taxon>
        <taxon>Shewanellaceae</taxon>
        <taxon>Shewanella</taxon>
    </lineage>
</organism>
<dbReference type="EMBL" id="JAKIKS010000170">
    <property type="protein sequence ID" value="MCL1127529.1"/>
    <property type="molecule type" value="Genomic_DNA"/>
</dbReference>
<dbReference type="PANTHER" id="PTHR43611:SF3">
    <property type="entry name" value="FLAVIN MONONUCLEOTIDE HYDROLASE 1, CHLOROPLATIC"/>
    <property type="match status" value="1"/>
</dbReference>
<proteinExistence type="predicted"/>
<accession>A0ABT0LIL6</accession>
<name>A0ABT0LIL6_9GAMM</name>